<keyword evidence="4" id="KW-0804">Transcription</keyword>
<dbReference type="InterPro" id="IPR013324">
    <property type="entry name" value="RNA_pol_sigma_r3/r4-like"/>
</dbReference>
<dbReference type="CDD" id="cd06171">
    <property type="entry name" value="Sigma70_r4"/>
    <property type="match status" value="1"/>
</dbReference>
<evidence type="ECO:0000313" key="8">
    <source>
        <dbReference type="Proteomes" id="UP000662857"/>
    </source>
</evidence>
<dbReference type="Pfam" id="PF04542">
    <property type="entry name" value="Sigma70_r2"/>
    <property type="match status" value="1"/>
</dbReference>
<protein>
    <submittedName>
        <fullName evidence="7">Sigma-70 family RNA polymerase sigma factor</fullName>
    </submittedName>
</protein>
<dbReference type="InterPro" id="IPR013249">
    <property type="entry name" value="RNA_pol_sigma70_r4_t2"/>
</dbReference>
<evidence type="ECO:0000259" key="5">
    <source>
        <dbReference type="Pfam" id="PF04542"/>
    </source>
</evidence>
<dbReference type="InterPro" id="IPR036388">
    <property type="entry name" value="WH-like_DNA-bd_sf"/>
</dbReference>
<dbReference type="GO" id="GO:0016987">
    <property type="term" value="F:sigma factor activity"/>
    <property type="evidence" value="ECO:0007669"/>
    <property type="project" value="UniProtKB-KW"/>
</dbReference>
<proteinExistence type="inferred from homology"/>
<dbReference type="GO" id="GO:0003677">
    <property type="term" value="F:DNA binding"/>
    <property type="evidence" value="ECO:0007669"/>
    <property type="project" value="InterPro"/>
</dbReference>
<sequence>MAAAQGGAPRAFERLYADLAPVVAGYLRVQRAVEPEDLTSEVFFGVFRGLASFQGHEAQFRSWVFTIAHRRLLDERRRLARTPPQAGSVEADPPAGDVEREALESLGEQWVVGLCSRLSADQRTVLLLRVIGDLTIEEVARITGKSPGAVKALQRRALDALRRKLAKEGVPL</sequence>
<evidence type="ECO:0000256" key="4">
    <source>
        <dbReference type="ARBA" id="ARBA00023163"/>
    </source>
</evidence>
<dbReference type="SUPFAM" id="SSF88946">
    <property type="entry name" value="Sigma2 domain of RNA polymerase sigma factors"/>
    <property type="match status" value="1"/>
</dbReference>
<accession>A0A895YEV3</accession>
<evidence type="ECO:0000259" key="6">
    <source>
        <dbReference type="Pfam" id="PF08281"/>
    </source>
</evidence>
<dbReference type="NCBIfam" id="TIGR02937">
    <property type="entry name" value="sigma70-ECF"/>
    <property type="match status" value="1"/>
</dbReference>
<keyword evidence="8" id="KW-1185">Reference proteome</keyword>
<dbReference type="SUPFAM" id="SSF88659">
    <property type="entry name" value="Sigma3 and sigma4 domains of RNA polymerase sigma factors"/>
    <property type="match status" value="1"/>
</dbReference>
<comment type="similarity">
    <text evidence="1">Belongs to the sigma-70 factor family. ECF subfamily.</text>
</comment>
<dbReference type="GO" id="GO:0006352">
    <property type="term" value="P:DNA-templated transcription initiation"/>
    <property type="evidence" value="ECO:0007669"/>
    <property type="project" value="InterPro"/>
</dbReference>
<dbReference type="InterPro" id="IPR013325">
    <property type="entry name" value="RNA_pol_sigma_r2"/>
</dbReference>
<feature type="domain" description="RNA polymerase sigma-70 region 2" evidence="5">
    <location>
        <begin position="15"/>
        <end position="82"/>
    </location>
</feature>
<evidence type="ECO:0000256" key="3">
    <source>
        <dbReference type="ARBA" id="ARBA00023082"/>
    </source>
</evidence>
<gene>
    <name evidence="7" type="ORF">JQS43_07350</name>
</gene>
<keyword evidence="2" id="KW-0805">Transcription regulation</keyword>
<evidence type="ECO:0000256" key="2">
    <source>
        <dbReference type="ARBA" id="ARBA00023015"/>
    </source>
</evidence>
<dbReference type="Gene3D" id="1.10.10.10">
    <property type="entry name" value="Winged helix-like DNA-binding domain superfamily/Winged helix DNA-binding domain"/>
    <property type="match status" value="1"/>
</dbReference>
<dbReference type="EMBL" id="CP070499">
    <property type="protein sequence ID" value="QSB16111.1"/>
    <property type="molecule type" value="Genomic_DNA"/>
</dbReference>
<dbReference type="Pfam" id="PF08281">
    <property type="entry name" value="Sigma70_r4_2"/>
    <property type="match status" value="1"/>
</dbReference>
<dbReference type="KEGG" id="nhy:JQS43_07350"/>
<feature type="domain" description="RNA polymerase sigma factor 70 region 4 type 2" evidence="6">
    <location>
        <begin position="116"/>
        <end position="161"/>
    </location>
</feature>
<dbReference type="Gene3D" id="1.10.1740.10">
    <property type="match status" value="1"/>
</dbReference>
<dbReference type="PANTHER" id="PTHR43133:SF62">
    <property type="entry name" value="RNA POLYMERASE SIGMA FACTOR SIGZ"/>
    <property type="match status" value="1"/>
</dbReference>
<dbReference type="PANTHER" id="PTHR43133">
    <property type="entry name" value="RNA POLYMERASE ECF-TYPE SIGMA FACTO"/>
    <property type="match status" value="1"/>
</dbReference>
<dbReference type="Proteomes" id="UP000662857">
    <property type="component" value="Chromosome"/>
</dbReference>
<name>A0A895YEV3_9ACTN</name>
<dbReference type="RefSeq" id="WP_239678315.1">
    <property type="nucleotide sequence ID" value="NZ_CP070499.1"/>
</dbReference>
<dbReference type="InterPro" id="IPR039425">
    <property type="entry name" value="RNA_pol_sigma-70-like"/>
</dbReference>
<dbReference type="InterPro" id="IPR014284">
    <property type="entry name" value="RNA_pol_sigma-70_dom"/>
</dbReference>
<organism evidence="7 8">
    <name type="scientific">Natronosporangium hydrolyticum</name>
    <dbReference type="NCBI Taxonomy" id="2811111"/>
    <lineage>
        <taxon>Bacteria</taxon>
        <taxon>Bacillati</taxon>
        <taxon>Actinomycetota</taxon>
        <taxon>Actinomycetes</taxon>
        <taxon>Micromonosporales</taxon>
        <taxon>Micromonosporaceae</taxon>
        <taxon>Natronosporangium</taxon>
    </lineage>
</organism>
<keyword evidence="3" id="KW-0731">Sigma factor</keyword>
<reference evidence="7" key="1">
    <citation type="submission" date="2021-02" db="EMBL/GenBank/DDBJ databases">
        <title>Natrosporangium hydrolyticum gen. nov., sp. nov, a haloalkaliphilic actinobacterium from a soda solonchak soil.</title>
        <authorList>
            <person name="Sorokin D.Y."/>
            <person name="Khijniak T.V."/>
            <person name="Zakharycheva A.P."/>
            <person name="Boueva O.V."/>
            <person name="Ariskina E.V."/>
            <person name="Hahnke R.L."/>
            <person name="Bunk B."/>
            <person name="Sproer C."/>
            <person name="Schumann P."/>
            <person name="Evtushenko L.I."/>
            <person name="Kublanov I.V."/>
        </authorList>
    </citation>
    <scope>NUCLEOTIDE SEQUENCE</scope>
    <source>
        <strain evidence="7">DSM 106523</strain>
    </source>
</reference>
<evidence type="ECO:0000313" key="7">
    <source>
        <dbReference type="EMBL" id="QSB16111.1"/>
    </source>
</evidence>
<dbReference type="AlphaFoldDB" id="A0A895YEV3"/>
<evidence type="ECO:0000256" key="1">
    <source>
        <dbReference type="ARBA" id="ARBA00010641"/>
    </source>
</evidence>
<dbReference type="InterPro" id="IPR007627">
    <property type="entry name" value="RNA_pol_sigma70_r2"/>
</dbReference>